<dbReference type="AlphaFoldDB" id="A0A1I9G8F5"/>
<accession>A0A1I9G8F5</accession>
<evidence type="ECO:0000256" key="1">
    <source>
        <dbReference type="SAM" id="Phobius"/>
    </source>
</evidence>
<gene>
    <name evidence="2" type="primary">Bm8454</name>
    <name evidence="2" type="ORF">BM_Bm8454</name>
</gene>
<dbReference type="EMBL" id="LN856294">
    <property type="protein sequence ID" value="CDQ06703.1"/>
    <property type="molecule type" value="Genomic_DNA"/>
</dbReference>
<keyword evidence="1" id="KW-1133">Transmembrane helix</keyword>
<feature type="transmembrane region" description="Helical" evidence="1">
    <location>
        <begin position="32"/>
        <end position="50"/>
    </location>
</feature>
<organism evidence="2">
    <name type="scientific">Brugia malayi</name>
    <name type="common">Filarial nematode worm</name>
    <dbReference type="NCBI Taxonomy" id="6279"/>
    <lineage>
        <taxon>Eukaryota</taxon>
        <taxon>Metazoa</taxon>
        <taxon>Ecdysozoa</taxon>
        <taxon>Nematoda</taxon>
        <taxon>Chromadorea</taxon>
        <taxon>Rhabditida</taxon>
        <taxon>Spirurina</taxon>
        <taxon>Spiruromorpha</taxon>
        <taxon>Filarioidea</taxon>
        <taxon>Onchocercidae</taxon>
        <taxon>Brugia</taxon>
    </lineage>
</organism>
<reference evidence="2" key="1">
    <citation type="journal article" date="2007" name="Science">
        <title>Draft genome of the filarial nematode parasite Brugia malayi.</title>
        <authorList>
            <person name="Ghedin E."/>
            <person name="Wang S."/>
            <person name="Spiro D."/>
            <person name="Caler E."/>
            <person name="Zhao Q."/>
            <person name="Crabtree J."/>
            <person name="Allen J.E."/>
            <person name="Delcher A.L."/>
            <person name="Guiliano D.B."/>
            <person name="Miranda-Saavedra D."/>
            <person name="Angiuoli S.V."/>
            <person name="Creasy T."/>
            <person name="Amedeo P."/>
            <person name="Haas B."/>
            <person name="El-Sayed N.M."/>
            <person name="Wortman J.R."/>
            <person name="Feldblyum T."/>
            <person name="Tallon L."/>
            <person name="Schatz M."/>
            <person name="Shumway M."/>
            <person name="Koo H."/>
            <person name="Salzberg S.L."/>
            <person name="Schobel S."/>
            <person name="Pertea M."/>
            <person name="Pop M."/>
            <person name="White O."/>
            <person name="Barton G.J."/>
            <person name="Carlow C.K."/>
            <person name="Crawford M.J."/>
            <person name="Daub J."/>
            <person name="Dimmic M.W."/>
            <person name="Estes C.F."/>
            <person name="Foster J.M."/>
            <person name="Ganatra M."/>
            <person name="Gregory W.F."/>
            <person name="Johnson N.M."/>
            <person name="Jin J."/>
            <person name="Komuniecki R."/>
            <person name="Korf I."/>
            <person name="Kumar S."/>
            <person name="Laney S."/>
            <person name="Li B.W."/>
            <person name="Li W."/>
            <person name="Lindblom T.H."/>
            <person name="Lustigman S."/>
            <person name="Ma D."/>
            <person name="Maina C.V."/>
            <person name="Martin D.M."/>
            <person name="McCarter J.P."/>
            <person name="McReynolds L."/>
            <person name="Mitreva M."/>
            <person name="Nutman T.B."/>
            <person name="Parkinson J."/>
            <person name="Peregrin-Alvarez J.M."/>
            <person name="Poole C."/>
            <person name="Ren Q."/>
            <person name="Saunders L."/>
            <person name="Sluder A.E."/>
            <person name="Smith K."/>
            <person name="Stanke M."/>
            <person name="Unnasch T.R."/>
            <person name="Ware J."/>
            <person name="Wei A.D."/>
            <person name="Weil G."/>
            <person name="Williams D.J."/>
            <person name="Zhang Y."/>
            <person name="Williams S.A."/>
            <person name="Fraser-Liggett C."/>
            <person name="Slatko B."/>
            <person name="Blaxter M.L."/>
            <person name="Scott A.L."/>
        </authorList>
    </citation>
    <scope>NUCLEOTIDE SEQUENCE</scope>
    <source>
        <strain evidence="2">FR3</strain>
    </source>
</reference>
<evidence type="ECO:0000313" key="2">
    <source>
        <dbReference type="EMBL" id="CDQ06703.1"/>
    </source>
</evidence>
<proteinExistence type="predicted"/>
<sequence>MPQSKISKRYLNEDSLIAITDNKPSETDFLKVIKPSMMMMLMMMMMMMLVNDDDDDYYRR</sequence>
<keyword evidence="1" id="KW-0812">Transmembrane</keyword>
<reference evidence="2" key="2">
    <citation type="submission" date="2012-12" db="EMBL/GenBank/DDBJ databases">
        <authorList>
            <consortium name="WormBase Consortium"/>
            <person name="Ghedin E."/>
            <person name="Paulini M."/>
        </authorList>
    </citation>
    <scope>NUCLEOTIDE SEQUENCE</scope>
    <source>
        <strain evidence="2">FR3</strain>
    </source>
</reference>
<protein>
    <submittedName>
        <fullName evidence="2">Bm8454</fullName>
    </submittedName>
</protein>
<name>A0A1I9G8F5_BRUMA</name>
<keyword evidence="1" id="KW-0472">Membrane</keyword>